<gene>
    <name evidence="2" type="ORF">ARMGADRAFT_258069</name>
</gene>
<reference evidence="3" key="1">
    <citation type="journal article" date="2017" name="Nat. Ecol. Evol.">
        <title>Genome expansion and lineage-specific genetic innovations in the forest pathogenic fungi Armillaria.</title>
        <authorList>
            <person name="Sipos G."/>
            <person name="Prasanna A.N."/>
            <person name="Walter M.C."/>
            <person name="O'Connor E."/>
            <person name="Balint B."/>
            <person name="Krizsan K."/>
            <person name="Kiss B."/>
            <person name="Hess J."/>
            <person name="Varga T."/>
            <person name="Slot J."/>
            <person name="Riley R."/>
            <person name="Boka B."/>
            <person name="Rigling D."/>
            <person name="Barry K."/>
            <person name="Lee J."/>
            <person name="Mihaltcheva S."/>
            <person name="LaButti K."/>
            <person name="Lipzen A."/>
            <person name="Waldron R."/>
            <person name="Moloney N.M."/>
            <person name="Sperisen C."/>
            <person name="Kredics L."/>
            <person name="Vagvoelgyi C."/>
            <person name="Patrignani A."/>
            <person name="Fitzpatrick D."/>
            <person name="Nagy I."/>
            <person name="Doyle S."/>
            <person name="Anderson J.B."/>
            <person name="Grigoriev I.V."/>
            <person name="Gueldener U."/>
            <person name="Muensterkoetter M."/>
            <person name="Nagy L.G."/>
        </authorList>
    </citation>
    <scope>NUCLEOTIDE SEQUENCE [LARGE SCALE GENOMIC DNA]</scope>
    <source>
        <strain evidence="3">Ar21-2</strain>
    </source>
</reference>
<dbReference type="EMBL" id="KZ293645">
    <property type="protein sequence ID" value="PBL02514.1"/>
    <property type="molecule type" value="Genomic_DNA"/>
</dbReference>
<feature type="region of interest" description="Disordered" evidence="1">
    <location>
        <begin position="144"/>
        <end position="171"/>
    </location>
</feature>
<sequence length="440" mass="47658">MKPVAFLRNSWKKRERTTSAPGSNEELSTTSTRNSSPPKSSFSTFPRSLMKKRSQSIISPPARPPRPPSLNLDTAATPSNAAPKIRRTPPLISAFSSPAHEQVLDEADNDVLEAHKRLPQLDGVWKGFLQDIDEDPLLLAVGSKGVGSHKPAPSGTRRNGATSPTGKSRSSRIIVDAVLDPSTHSLRNRYHITGSTSHLPYVKESLSRSSSEANIRLSSSKSVDVNQTETFLSLFPSPPPLRIRKKNLKPLVLLPTPTIVPLPPSPAYSSDTTPTGTPTFSAPPSSPRTLAFQHSSERNERTRAHVPRPYDIQSAPTSPMTRSFPSPPASPSMRSFQSPPASPLARSFQTHPPGIRIDRSALTEQSRPTLHRITNSESTHGSKALGRSKFKPGTTIVRKTGGRSSSYSAHSAPPEKRWFSGDMLSRSFVAMTSGSSPASL</sequence>
<feature type="region of interest" description="Disordered" evidence="1">
    <location>
        <begin position="364"/>
        <end position="420"/>
    </location>
</feature>
<feature type="region of interest" description="Disordered" evidence="1">
    <location>
        <begin position="264"/>
        <end position="346"/>
    </location>
</feature>
<feature type="region of interest" description="Disordered" evidence="1">
    <location>
        <begin position="1"/>
        <end position="87"/>
    </location>
</feature>
<evidence type="ECO:0000256" key="1">
    <source>
        <dbReference type="SAM" id="MobiDB-lite"/>
    </source>
</evidence>
<evidence type="ECO:0000313" key="2">
    <source>
        <dbReference type="EMBL" id="PBL02514.1"/>
    </source>
</evidence>
<protein>
    <submittedName>
        <fullName evidence="2">Uncharacterized protein</fullName>
    </submittedName>
</protein>
<dbReference type="OMA" id="NRYHITG"/>
<feature type="compositionally biased region" description="Polar residues" evidence="1">
    <location>
        <begin position="314"/>
        <end position="324"/>
    </location>
</feature>
<name>A0A2H3ESB3_ARMGA</name>
<accession>A0A2H3ESB3</accession>
<feature type="compositionally biased region" description="Polar residues" evidence="1">
    <location>
        <begin position="71"/>
        <end position="80"/>
    </location>
</feature>
<feature type="compositionally biased region" description="Polar residues" evidence="1">
    <location>
        <begin position="156"/>
        <end position="168"/>
    </location>
</feature>
<feature type="compositionally biased region" description="Low complexity" evidence="1">
    <location>
        <begin position="28"/>
        <end position="48"/>
    </location>
</feature>
<dbReference type="AlphaFoldDB" id="A0A2H3ESB3"/>
<dbReference type="InParanoid" id="A0A2H3ESB3"/>
<feature type="compositionally biased region" description="Polar residues" evidence="1">
    <location>
        <begin position="18"/>
        <end position="27"/>
    </location>
</feature>
<evidence type="ECO:0000313" key="3">
    <source>
        <dbReference type="Proteomes" id="UP000217790"/>
    </source>
</evidence>
<feature type="compositionally biased region" description="Polar residues" evidence="1">
    <location>
        <begin position="364"/>
        <end position="381"/>
    </location>
</feature>
<proteinExistence type="predicted"/>
<dbReference type="Proteomes" id="UP000217790">
    <property type="component" value="Unassembled WGS sequence"/>
</dbReference>
<keyword evidence="3" id="KW-1185">Reference proteome</keyword>
<organism evidence="2 3">
    <name type="scientific">Armillaria gallica</name>
    <name type="common">Bulbous honey fungus</name>
    <name type="synonym">Armillaria bulbosa</name>
    <dbReference type="NCBI Taxonomy" id="47427"/>
    <lineage>
        <taxon>Eukaryota</taxon>
        <taxon>Fungi</taxon>
        <taxon>Dikarya</taxon>
        <taxon>Basidiomycota</taxon>
        <taxon>Agaricomycotina</taxon>
        <taxon>Agaricomycetes</taxon>
        <taxon>Agaricomycetidae</taxon>
        <taxon>Agaricales</taxon>
        <taxon>Marasmiineae</taxon>
        <taxon>Physalacriaceae</taxon>
        <taxon>Armillaria</taxon>
    </lineage>
</organism>
<feature type="compositionally biased region" description="Polar residues" evidence="1">
    <location>
        <begin position="267"/>
        <end position="283"/>
    </location>
</feature>
<dbReference type="OrthoDB" id="2961624at2759"/>